<reference evidence="1" key="2">
    <citation type="submission" date="2015-02" db="UniProtKB">
        <authorList>
            <consortium name="EnsemblMetazoa"/>
        </authorList>
    </citation>
    <scope>IDENTIFICATION</scope>
</reference>
<dbReference type="PhylomeDB" id="T1J5B3"/>
<evidence type="ECO:0000313" key="1">
    <source>
        <dbReference type="EnsemblMetazoa" id="SMAR008811-PA"/>
    </source>
</evidence>
<keyword evidence="2" id="KW-1185">Reference proteome</keyword>
<sequence>MIRPYLTSYGDLLAIHVQEVANQLTTTDPQYFQSLVAHLQLTNCTLVDFKKIELFFKSSSCEISLREFWKVWGQEQIACKVFPVNGATRSCPKVGPLYYASPVTGALGASGGKSYLSHVPIKEGLQSIIKCLKSQDVGISDSIEDKQEKLKSCFCKVCRFHNLAKGRGKITEDFLSSESAFRRPLPGSRFHQPDLLTNLNKTNYRGATFKSRSNIFPYPPVTLSGVTSIKSDPPYESTVVQPVPQYFNTRFGISVSSYYRSGILSPQNVYYGDIK</sequence>
<dbReference type="EMBL" id="JH431856">
    <property type="status" value="NOT_ANNOTATED_CDS"/>
    <property type="molecule type" value="Genomic_DNA"/>
</dbReference>
<accession>T1J5B3</accession>
<dbReference type="HOGENOM" id="CLU_1013076_0_0_1"/>
<dbReference type="AlphaFoldDB" id="T1J5B3"/>
<name>T1J5B3_STRMM</name>
<dbReference type="Proteomes" id="UP000014500">
    <property type="component" value="Unassembled WGS sequence"/>
</dbReference>
<protein>
    <submittedName>
        <fullName evidence="1">Uncharacterized protein</fullName>
    </submittedName>
</protein>
<reference evidence="2" key="1">
    <citation type="submission" date="2011-05" db="EMBL/GenBank/DDBJ databases">
        <authorList>
            <person name="Richards S.R."/>
            <person name="Qu J."/>
            <person name="Jiang H."/>
            <person name="Jhangiani S.N."/>
            <person name="Agravi P."/>
            <person name="Goodspeed R."/>
            <person name="Gross S."/>
            <person name="Mandapat C."/>
            <person name="Jackson L."/>
            <person name="Mathew T."/>
            <person name="Pu L."/>
            <person name="Thornton R."/>
            <person name="Saada N."/>
            <person name="Wilczek-Boney K.B."/>
            <person name="Lee S."/>
            <person name="Kovar C."/>
            <person name="Wu Y."/>
            <person name="Scherer S.E."/>
            <person name="Worley K.C."/>
            <person name="Muzny D.M."/>
            <person name="Gibbs R."/>
        </authorList>
    </citation>
    <scope>NUCLEOTIDE SEQUENCE</scope>
    <source>
        <strain evidence="2">Brora</strain>
    </source>
</reference>
<organism evidence="1 2">
    <name type="scientific">Strigamia maritima</name>
    <name type="common">European centipede</name>
    <name type="synonym">Geophilus maritimus</name>
    <dbReference type="NCBI Taxonomy" id="126957"/>
    <lineage>
        <taxon>Eukaryota</taxon>
        <taxon>Metazoa</taxon>
        <taxon>Ecdysozoa</taxon>
        <taxon>Arthropoda</taxon>
        <taxon>Myriapoda</taxon>
        <taxon>Chilopoda</taxon>
        <taxon>Pleurostigmophora</taxon>
        <taxon>Geophilomorpha</taxon>
        <taxon>Linotaeniidae</taxon>
        <taxon>Strigamia</taxon>
    </lineage>
</organism>
<dbReference type="EnsemblMetazoa" id="SMAR008811-RA">
    <property type="protein sequence ID" value="SMAR008811-PA"/>
    <property type="gene ID" value="SMAR008811"/>
</dbReference>
<evidence type="ECO:0000313" key="2">
    <source>
        <dbReference type="Proteomes" id="UP000014500"/>
    </source>
</evidence>
<proteinExistence type="predicted"/>